<dbReference type="Gene3D" id="1.10.472.80">
    <property type="entry name" value="Ypt/Rab-GAP domain of gyp1p, domain 3"/>
    <property type="match status" value="1"/>
</dbReference>
<dbReference type="Pfam" id="PF00566">
    <property type="entry name" value="RabGAP-TBC"/>
    <property type="match status" value="1"/>
</dbReference>
<evidence type="ECO:0000313" key="3">
    <source>
        <dbReference type="Proteomes" id="UP001162060"/>
    </source>
</evidence>
<dbReference type="Gene3D" id="1.10.8.270">
    <property type="entry name" value="putative rabgap domain of human tbc1 domain family member 14 like domains"/>
    <property type="match status" value="1"/>
</dbReference>
<name>A0AAV1U8Q1_9STRA</name>
<dbReference type="SUPFAM" id="SSF47923">
    <property type="entry name" value="Ypt/Rab-GAP domain of gyp1p"/>
    <property type="match status" value="2"/>
</dbReference>
<dbReference type="GO" id="GO:0031267">
    <property type="term" value="F:small GTPase binding"/>
    <property type="evidence" value="ECO:0007669"/>
    <property type="project" value="TreeGrafter"/>
</dbReference>
<dbReference type="AlphaFoldDB" id="A0AAV1U8Q1"/>
<dbReference type="Proteomes" id="UP001162060">
    <property type="component" value="Unassembled WGS sequence"/>
</dbReference>
<proteinExistence type="predicted"/>
<dbReference type="SMART" id="SM00164">
    <property type="entry name" value="TBC"/>
    <property type="match status" value="1"/>
</dbReference>
<dbReference type="PANTHER" id="PTHR47219:SF9">
    <property type="entry name" value="GTPASE ACTIVATING PROTEIN AND CENTROSOME-ASSOCIATED, ISOFORM B"/>
    <property type="match status" value="1"/>
</dbReference>
<evidence type="ECO:0000259" key="1">
    <source>
        <dbReference type="PROSITE" id="PS50086"/>
    </source>
</evidence>
<gene>
    <name evidence="2" type="ORF">PM001_LOCUS16134</name>
</gene>
<accession>A0AAV1U8Q1</accession>
<dbReference type="PANTHER" id="PTHR47219">
    <property type="entry name" value="RAB GTPASE-ACTIVATING PROTEIN 1-LIKE"/>
    <property type="match status" value="1"/>
</dbReference>
<evidence type="ECO:0000313" key="2">
    <source>
        <dbReference type="EMBL" id="CAK7930984.1"/>
    </source>
</evidence>
<dbReference type="EMBL" id="CAKLBY020000171">
    <property type="protein sequence ID" value="CAK7930984.1"/>
    <property type="molecule type" value="Genomic_DNA"/>
</dbReference>
<organism evidence="2 3">
    <name type="scientific">Peronospora matthiolae</name>
    <dbReference type="NCBI Taxonomy" id="2874970"/>
    <lineage>
        <taxon>Eukaryota</taxon>
        <taxon>Sar</taxon>
        <taxon>Stramenopiles</taxon>
        <taxon>Oomycota</taxon>
        <taxon>Peronosporomycetes</taxon>
        <taxon>Peronosporales</taxon>
        <taxon>Peronosporaceae</taxon>
        <taxon>Peronospora</taxon>
    </lineage>
</organism>
<sequence>MTPSNAALDASFGQVLGILIRHEWVQVDVVDVVASVNKTLRAIVKRLKLWRLAVRIGGFPKKTRIGYWLRTGDLKILIKIVPDQLSSTEHYLKLAGIDNLADKATLEMTGVEGEISRDIERTFPAHPFFSEEGGGRRLLGNVLKAAAVHADDIGYCQGMNYVVAALLLVAKDAAEASDFCLNGLCLSEQEVAFWLTVSLIRRRGMADLWKHKMPGLPQCFHLFQKLLNMHFYDLSAHFHQIGMHSSIFVTQWFVTLFAGVLPVHVLVRVWDHFLVDGWKAVYRVGLAIIAELRPKLLTMDLDQCSIFFRKKPTLGLEQWFCSATSLVQQALTYNVTRSRLKQLEEERHLEFLRLRLQQVPPSDEHRIFFPTFEHEADAPAQQKPLDLIRFTLQRFDKDVASDTIVLQQKIEAAERTYVQAMTSRCAISYELSEAAIELTERIEIKNRLLQKFRKLMASAIREATLASTRSSRSNSTTWIKPLDFINRRMARCFELLPVLPSITDARDTLHDGNIDIDDEEDEEAQQNLKHLDVLVPKLAAELRLMQRALAHNQRFLHSLLQRTQRLQRDAQFARVEVEEAQLFKDRLTDQLLHIILTSEQLKNERMQQLFAEVDRC</sequence>
<dbReference type="InterPro" id="IPR000195">
    <property type="entry name" value="Rab-GAP-TBC_dom"/>
</dbReference>
<feature type="domain" description="Rab-GAP TBC" evidence="1">
    <location>
        <begin position="58"/>
        <end position="277"/>
    </location>
</feature>
<reference evidence="2" key="1">
    <citation type="submission" date="2024-01" db="EMBL/GenBank/DDBJ databases">
        <authorList>
            <person name="Webb A."/>
        </authorList>
    </citation>
    <scope>NUCLEOTIDE SEQUENCE</scope>
    <source>
        <strain evidence="2">Pm1</strain>
    </source>
</reference>
<dbReference type="InterPro" id="IPR050302">
    <property type="entry name" value="Rab_GAP_TBC_domain"/>
</dbReference>
<dbReference type="InterPro" id="IPR035969">
    <property type="entry name" value="Rab-GAP_TBC_sf"/>
</dbReference>
<protein>
    <recommendedName>
        <fullName evidence="1">Rab-GAP TBC domain-containing protein</fullName>
    </recommendedName>
</protein>
<dbReference type="GO" id="GO:0005096">
    <property type="term" value="F:GTPase activator activity"/>
    <property type="evidence" value="ECO:0007669"/>
    <property type="project" value="TreeGrafter"/>
</dbReference>
<dbReference type="PROSITE" id="PS50086">
    <property type="entry name" value="TBC_RABGAP"/>
    <property type="match status" value="1"/>
</dbReference>
<comment type="caution">
    <text evidence="2">The sequence shown here is derived from an EMBL/GenBank/DDBJ whole genome shotgun (WGS) entry which is preliminary data.</text>
</comment>